<dbReference type="InterPro" id="IPR007439">
    <property type="entry name" value="Chemotax_Pase_CheZ"/>
</dbReference>
<comment type="similarity">
    <text evidence="2 10">Belongs to the CheZ family.</text>
</comment>
<sequence length="262" mass="29226">MSNKLESGLVDFEKLVKDGAVELLNYIEVGDFSGAIKKIQELSEARHNSFYNEVGFLTRSLHDAIRDFQVGSVDLVVGEEGSDTANKITDASDRLDYVIEMTSAAANKTMDMVDSSVPVASELQSQARDLRKDWTRLIQRDLTPQEFRELYKRIDVFLSYADESATTLHSNLNTILLEQGYQDLTGQVIARVNDLIRDVEEKLVHLVAVAGRVDSISGIEHLENESEHDDTRGHGPAINKQKTPEVLNSQDEVDDLLSSLGF</sequence>
<proteinExistence type="inferred from homology"/>
<dbReference type="InterPro" id="IPR050992">
    <property type="entry name" value="CheZ_family_phosphatases"/>
</dbReference>
<comment type="subcellular location">
    <subcellularLocation>
        <location evidence="1 10">Cytoplasm</location>
    </subcellularLocation>
</comment>
<evidence type="ECO:0000313" key="12">
    <source>
        <dbReference type="EMBL" id="MBR7888676.1"/>
    </source>
</evidence>
<keyword evidence="5 10" id="KW-0145">Chemotaxis</keyword>
<evidence type="ECO:0000256" key="7">
    <source>
        <dbReference type="ARBA" id="ARBA00022801"/>
    </source>
</evidence>
<comment type="caution">
    <text evidence="12">The sequence shown here is derived from an EMBL/GenBank/DDBJ whole genome shotgun (WGS) entry which is preliminary data.</text>
</comment>
<dbReference type="PANTHER" id="PTHR43693:SF1">
    <property type="entry name" value="PROTEIN PHOSPHATASE CHEZ"/>
    <property type="match status" value="1"/>
</dbReference>
<evidence type="ECO:0000256" key="1">
    <source>
        <dbReference type="ARBA" id="ARBA00004496"/>
    </source>
</evidence>
<keyword evidence="8 10" id="KW-0904">Protein phosphatase</keyword>
<dbReference type="Gene3D" id="1.10.287.500">
    <property type="entry name" value="Helix hairpin bin"/>
    <property type="match status" value="1"/>
</dbReference>
<reference evidence="12 13" key="1">
    <citation type="submission" date="2021-04" db="EMBL/GenBank/DDBJ databases">
        <authorList>
            <person name="Sun C."/>
        </authorList>
    </citation>
    <scope>NUCLEOTIDE SEQUENCE [LARGE SCALE GENOMIC DNA]</scope>
    <source>
        <strain evidence="12 13">A79</strain>
    </source>
</reference>
<keyword evidence="7 10" id="KW-0378">Hydrolase</keyword>
<feature type="compositionally biased region" description="Basic and acidic residues" evidence="11">
    <location>
        <begin position="223"/>
        <end position="233"/>
    </location>
</feature>
<evidence type="ECO:0000256" key="3">
    <source>
        <dbReference type="ARBA" id="ARBA00018484"/>
    </source>
</evidence>
<dbReference type="RefSeq" id="WP_211536017.1">
    <property type="nucleotide sequence ID" value="NZ_JAGSSV010000006.1"/>
</dbReference>
<evidence type="ECO:0000256" key="9">
    <source>
        <dbReference type="ARBA" id="ARBA00029599"/>
    </source>
</evidence>
<protein>
    <recommendedName>
        <fullName evidence="3 10">Protein phosphatase CheZ</fullName>
        <ecNumber evidence="10">3.1.3.-</ecNumber>
    </recommendedName>
    <alternativeName>
        <fullName evidence="9 10">Chemotaxis protein CheZ</fullName>
    </alternativeName>
</protein>
<dbReference type="Pfam" id="PF04344">
    <property type="entry name" value="CheZ"/>
    <property type="match status" value="1"/>
</dbReference>
<evidence type="ECO:0000256" key="4">
    <source>
        <dbReference type="ARBA" id="ARBA00022490"/>
    </source>
</evidence>
<dbReference type="EC" id="3.1.3.-" evidence="10"/>
<dbReference type="SUPFAM" id="SSF75708">
    <property type="entry name" value="Chemotaxis phosphatase CheZ"/>
    <property type="match status" value="1"/>
</dbReference>
<reference evidence="13" key="2">
    <citation type="submission" date="2023-07" db="EMBL/GenBank/DDBJ databases">
        <title>Marinomonas vulgaris A79, complete genome.</title>
        <authorList>
            <person name="Ying J.-J."/>
        </authorList>
    </citation>
    <scope>NUCLEOTIDE SEQUENCE [LARGE SCALE GENOMIC DNA]</scope>
    <source>
        <strain evidence="13">A79</strain>
    </source>
</reference>
<gene>
    <name evidence="12" type="ORF">J9B83_06940</name>
</gene>
<dbReference type="PANTHER" id="PTHR43693">
    <property type="entry name" value="PROTEIN PHOSPHATASE CHEZ"/>
    <property type="match status" value="1"/>
</dbReference>
<comment type="function">
    <text evidence="10">Plays an important role in bacterial chemotaxis signal transduction pathway by accelerating the dephosphorylation of phosphorylated CheY (CheY-P).</text>
</comment>
<keyword evidence="4 10" id="KW-0963">Cytoplasm</keyword>
<dbReference type="PIRSF" id="PIRSF002884">
    <property type="entry name" value="CheZ"/>
    <property type="match status" value="1"/>
</dbReference>
<name>A0ABS5HAI3_9GAMM</name>
<organism evidence="12 13">
    <name type="scientific">Marinomonas vulgaris</name>
    <dbReference type="NCBI Taxonomy" id="2823372"/>
    <lineage>
        <taxon>Bacteria</taxon>
        <taxon>Pseudomonadati</taxon>
        <taxon>Pseudomonadota</taxon>
        <taxon>Gammaproteobacteria</taxon>
        <taxon>Oceanospirillales</taxon>
        <taxon>Oceanospirillaceae</taxon>
        <taxon>Marinomonas</taxon>
    </lineage>
</organism>
<feature type="region of interest" description="Disordered" evidence="11">
    <location>
        <begin position="223"/>
        <end position="250"/>
    </location>
</feature>
<evidence type="ECO:0000256" key="6">
    <source>
        <dbReference type="ARBA" id="ARBA00022779"/>
    </source>
</evidence>
<evidence type="ECO:0000313" key="13">
    <source>
        <dbReference type="Proteomes" id="UP000679722"/>
    </source>
</evidence>
<dbReference type="Proteomes" id="UP000679722">
    <property type="component" value="Unassembled WGS sequence"/>
</dbReference>
<keyword evidence="6 10" id="KW-0283">Flagellar rotation</keyword>
<evidence type="ECO:0000256" key="11">
    <source>
        <dbReference type="SAM" id="MobiDB-lite"/>
    </source>
</evidence>
<keyword evidence="13" id="KW-1185">Reference proteome</keyword>
<evidence type="ECO:0000256" key="10">
    <source>
        <dbReference type="PIRNR" id="PIRNR002884"/>
    </source>
</evidence>
<comment type="subunit">
    <text evidence="10">Homodimer.</text>
</comment>
<evidence type="ECO:0000256" key="8">
    <source>
        <dbReference type="ARBA" id="ARBA00022912"/>
    </source>
</evidence>
<accession>A0ABS5HAI3</accession>
<evidence type="ECO:0000256" key="5">
    <source>
        <dbReference type="ARBA" id="ARBA00022500"/>
    </source>
</evidence>
<dbReference type="EMBL" id="JAGSSV010000006">
    <property type="protein sequence ID" value="MBR7888676.1"/>
    <property type="molecule type" value="Genomic_DNA"/>
</dbReference>
<evidence type="ECO:0000256" key="2">
    <source>
        <dbReference type="ARBA" id="ARBA00005908"/>
    </source>
</evidence>